<dbReference type="InterPro" id="IPR000719">
    <property type="entry name" value="Prot_kinase_dom"/>
</dbReference>
<dbReference type="InterPro" id="IPR011009">
    <property type="entry name" value="Kinase-like_dom_sf"/>
</dbReference>
<dbReference type="Proteomes" id="UP000014680">
    <property type="component" value="Unassembled WGS sequence"/>
</dbReference>
<evidence type="ECO:0000256" key="4">
    <source>
        <dbReference type="ARBA" id="ARBA00022777"/>
    </source>
</evidence>
<evidence type="ECO:0000313" key="11">
    <source>
        <dbReference type="EMBL" id="ELP90303.1"/>
    </source>
</evidence>
<dbReference type="EC" id="2.7.11.1" evidence="1"/>
<evidence type="ECO:0000256" key="7">
    <source>
        <dbReference type="ARBA" id="ARBA00048679"/>
    </source>
</evidence>
<keyword evidence="2 9" id="KW-0723">Serine/threonine-protein kinase</keyword>
<keyword evidence="12" id="KW-1185">Reference proteome</keyword>
<feature type="binding site" evidence="8">
    <location>
        <position position="37"/>
    </location>
    <ligand>
        <name>ATP</name>
        <dbReference type="ChEBI" id="CHEBI:30616"/>
    </ligand>
</feature>
<dbReference type="FunFam" id="1.10.510.10:FF:000571">
    <property type="entry name" value="Maternal embryonic leucine zipper kinase"/>
    <property type="match status" value="1"/>
</dbReference>
<dbReference type="PROSITE" id="PS00107">
    <property type="entry name" value="PROTEIN_KINASE_ATP"/>
    <property type="match status" value="1"/>
</dbReference>
<gene>
    <name evidence="11" type="ORF">EIN_504990</name>
</gene>
<reference evidence="11 12" key="1">
    <citation type="submission" date="2012-10" db="EMBL/GenBank/DDBJ databases">
        <authorList>
            <person name="Zafar N."/>
            <person name="Inman J."/>
            <person name="Hall N."/>
            <person name="Lorenzi H."/>
            <person name="Caler E."/>
        </authorList>
    </citation>
    <scope>NUCLEOTIDE SEQUENCE [LARGE SCALE GENOMIC DNA]</scope>
    <source>
        <strain evidence="11 12">IP1</strain>
    </source>
</reference>
<dbReference type="SMART" id="SM00220">
    <property type="entry name" value="S_TKc"/>
    <property type="match status" value="1"/>
</dbReference>
<dbReference type="GeneID" id="14889262"/>
<dbReference type="OMA" id="RCDHANI"/>
<evidence type="ECO:0000256" key="9">
    <source>
        <dbReference type="RuleBase" id="RU000304"/>
    </source>
</evidence>
<dbReference type="GO" id="GO:0004674">
    <property type="term" value="F:protein serine/threonine kinase activity"/>
    <property type="evidence" value="ECO:0007669"/>
    <property type="project" value="UniProtKB-KW"/>
</dbReference>
<dbReference type="PROSITE" id="PS00108">
    <property type="entry name" value="PROTEIN_KINASE_ST"/>
    <property type="match status" value="1"/>
</dbReference>
<dbReference type="RefSeq" id="XP_004257074.1">
    <property type="nucleotide sequence ID" value="XM_004257026.1"/>
</dbReference>
<dbReference type="VEuPathDB" id="AmoebaDB:EIN_504990"/>
<comment type="catalytic activity">
    <reaction evidence="6">
        <text>L-threonyl-[protein] + ATP = O-phospho-L-threonyl-[protein] + ADP + H(+)</text>
        <dbReference type="Rhea" id="RHEA:46608"/>
        <dbReference type="Rhea" id="RHEA-COMP:11060"/>
        <dbReference type="Rhea" id="RHEA-COMP:11605"/>
        <dbReference type="ChEBI" id="CHEBI:15378"/>
        <dbReference type="ChEBI" id="CHEBI:30013"/>
        <dbReference type="ChEBI" id="CHEBI:30616"/>
        <dbReference type="ChEBI" id="CHEBI:61977"/>
        <dbReference type="ChEBI" id="CHEBI:456216"/>
        <dbReference type="EC" id="2.7.11.1"/>
    </reaction>
</comment>
<dbReference type="OrthoDB" id="40902at2759"/>
<comment type="similarity">
    <text evidence="9">Belongs to the protein kinase superfamily.</text>
</comment>
<feature type="non-terminal residue" evidence="11">
    <location>
        <position position="200"/>
    </location>
</feature>
<dbReference type="Pfam" id="PF00069">
    <property type="entry name" value="Pkinase"/>
    <property type="match status" value="1"/>
</dbReference>
<dbReference type="AlphaFoldDB" id="A0A0A1UDB1"/>
<dbReference type="GO" id="GO:0005524">
    <property type="term" value="F:ATP binding"/>
    <property type="evidence" value="ECO:0007669"/>
    <property type="project" value="UniProtKB-UniRule"/>
</dbReference>
<keyword evidence="4 11" id="KW-0808">Transferase</keyword>
<sequence>MSQEVGDYVLLKEIGKGAFSVVYEAKKKSTGEYVAVKAIDTAKSDPAKLEGEINILKKVHHPYIIKLYEVIDGKDGRIYIITDLVRGGELFDRISNKTYYQEDKAKLVVKRLVSAIAYLHSLNIVHRDLKPENILLKDMDDDTDVRIADFGFSKMITEEAQMLITSCGTPVYVAPEVLNAKGYGMEVDMWSIGVITYVLF</sequence>
<dbReference type="KEGG" id="eiv:EIN_504990"/>
<evidence type="ECO:0000259" key="10">
    <source>
        <dbReference type="PROSITE" id="PS50011"/>
    </source>
</evidence>
<dbReference type="InterPro" id="IPR008271">
    <property type="entry name" value="Ser/Thr_kinase_AS"/>
</dbReference>
<feature type="non-terminal residue" evidence="11">
    <location>
        <position position="1"/>
    </location>
</feature>
<protein>
    <recommendedName>
        <fullName evidence="1">non-specific serine/threonine protein kinase</fullName>
        <ecNumber evidence="1">2.7.11.1</ecNumber>
    </recommendedName>
</protein>
<keyword evidence="4 11" id="KW-0418">Kinase</keyword>
<evidence type="ECO:0000256" key="8">
    <source>
        <dbReference type="PROSITE-ProRule" id="PRU10141"/>
    </source>
</evidence>
<organism evidence="11 12">
    <name type="scientific">Entamoeba invadens IP1</name>
    <dbReference type="NCBI Taxonomy" id="370355"/>
    <lineage>
        <taxon>Eukaryota</taxon>
        <taxon>Amoebozoa</taxon>
        <taxon>Evosea</taxon>
        <taxon>Archamoebae</taxon>
        <taxon>Mastigamoebida</taxon>
        <taxon>Entamoebidae</taxon>
        <taxon>Entamoeba</taxon>
    </lineage>
</organism>
<evidence type="ECO:0000256" key="5">
    <source>
        <dbReference type="ARBA" id="ARBA00022840"/>
    </source>
</evidence>
<evidence type="ECO:0000256" key="3">
    <source>
        <dbReference type="ARBA" id="ARBA00022741"/>
    </source>
</evidence>
<name>A0A0A1UDB1_ENTIV</name>
<dbReference type="InterPro" id="IPR017441">
    <property type="entry name" value="Protein_kinase_ATP_BS"/>
</dbReference>
<keyword evidence="5 8" id="KW-0067">ATP-binding</keyword>
<comment type="catalytic activity">
    <reaction evidence="7">
        <text>L-seryl-[protein] + ATP = O-phospho-L-seryl-[protein] + ADP + H(+)</text>
        <dbReference type="Rhea" id="RHEA:17989"/>
        <dbReference type="Rhea" id="RHEA-COMP:9863"/>
        <dbReference type="Rhea" id="RHEA-COMP:11604"/>
        <dbReference type="ChEBI" id="CHEBI:15378"/>
        <dbReference type="ChEBI" id="CHEBI:29999"/>
        <dbReference type="ChEBI" id="CHEBI:30616"/>
        <dbReference type="ChEBI" id="CHEBI:83421"/>
        <dbReference type="ChEBI" id="CHEBI:456216"/>
        <dbReference type="EC" id="2.7.11.1"/>
    </reaction>
</comment>
<evidence type="ECO:0000256" key="6">
    <source>
        <dbReference type="ARBA" id="ARBA00047899"/>
    </source>
</evidence>
<evidence type="ECO:0000256" key="2">
    <source>
        <dbReference type="ARBA" id="ARBA00022527"/>
    </source>
</evidence>
<accession>A0A0A1UDB1</accession>
<dbReference type="Gene3D" id="1.10.510.10">
    <property type="entry name" value="Transferase(Phosphotransferase) domain 1"/>
    <property type="match status" value="1"/>
</dbReference>
<proteinExistence type="inferred from homology"/>
<feature type="domain" description="Protein kinase" evidence="10">
    <location>
        <begin position="8"/>
        <end position="200"/>
    </location>
</feature>
<keyword evidence="3 8" id="KW-0547">Nucleotide-binding</keyword>
<dbReference type="EMBL" id="KB206500">
    <property type="protein sequence ID" value="ELP90303.1"/>
    <property type="molecule type" value="Genomic_DNA"/>
</dbReference>
<dbReference type="PANTHER" id="PTHR24347">
    <property type="entry name" value="SERINE/THREONINE-PROTEIN KINASE"/>
    <property type="match status" value="1"/>
</dbReference>
<dbReference type="SUPFAM" id="SSF56112">
    <property type="entry name" value="Protein kinase-like (PK-like)"/>
    <property type="match status" value="1"/>
</dbReference>
<dbReference type="PROSITE" id="PS50011">
    <property type="entry name" value="PROTEIN_KINASE_DOM"/>
    <property type="match status" value="1"/>
</dbReference>
<evidence type="ECO:0000256" key="1">
    <source>
        <dbReference type="ARBA" id="ARBA00012513"/>
    </source>
</evidence>
<evidence type="ECO:0000313" key="12">
    <source>
        <dbReference type="Proteomes" id="UP000014680"/>
    </source>
</evidence>